<evidence type="ECO:0000313" key="2">
    <source>
        <dbReference type="Proteomes" id="UP000799753"/>
    </source>
</evidence>
<name>A0A6A6RII9_9PLEO</name>
<dbReference type="EMBL" id="MU006810">
    <property type="protein sequence ID" value="KAF2635126.1"/>
    <property type="molecule type" value="Genomic_DNA"/>
</dbReference>
<accession>A0A6A6RII9</accession>
<protein>
    <submittedName>
        <fullName evidence="1">Uncharacterized protein</fullName>
    </submittedName>
</protein>
<proteinExistence type="predicted"/>
<dbReference type="AlphaFoldDB" id="A0A6A6RII9"/>
<sequence>MPVITARGHHCLQAVIAGAVGLAPPMVALNVDRGYTNIKGTAHGRIGGAFRLGYQIQIQKVDMPLHTLGMSIQVGGIEKIPGRCCHDACFPHVSKGDIERGLLTADGAGERMTRASL</sequence>
<evidence type="ECO:0000313" key="1">
    <source>
        <dbReference type="EMBL" id="KAF2635126.1"/>
    </source>
</evidence>
<organism evidence="1 2">
    <name type="scientific">Massarina eburnea CBS 473.64</name>
    <dbReference type="NCBI Taxonomy" id="1395130"/>
    <lineage>
        <taxon>Eukaryota</taxon>
        <taxon>Fungi</taxon>
        <taxon>Dikarya</taxon>
        <taxon>Ascomycota</taxon>
        <taxon>Pezizomycotina</taxon>
        <taxon>Dothideomycetes</taxon>
        <taxon>Pleosporomycetidae</taxon>
        <taxon>Pleosporales</taxon>
        <taxon>Massarineae</taxon>
        <taxon>Massarinaceae</taxon>
        <taxon>Massarina</taxon>
    </lineage>
</organism>
<reference evidence="1" key="1">
    <citation type="journal article" date="2020" name="Stud. Mycol.">
        <title>101 Dothideomycetes genomes: a test case for predicting lifestyles and emergence of pathogens.</title>
        <authorList>
            <person name="Haridas S."/>
            <person name="Albert R."/>
            <person name="Binder M."/>
            <person name="Bloem J."/>
            <person name="Labutti K."/>
            <person name="Salamov A."/>
            <person name="Andreopoulos B."/>
            <person name="Baker S."/>
            <person name="Barry K."/>
            <person name="Bills G."/>
            <person name="Bluhm B."/>
            <person name="Cannon C."/>
            <person name="Castanera R."/>
            <person name="Culley D."/>
            <person name="Daum C."/>
            <person name="Ezra D."/>
            <person name="Gonzalez J."/>
            <person name="Henrissat B."/>
            <person name="Kuo A."/>
            <person name="Liang C."/>
            <person name="Lipzen A."/>
            <person name="Lutzoni F."/>
            <person name="Magnuson J."/>
            <person name="Mondo S."/>
            <person name="Nolan M."/>
            <person name="Ohm R."/>
            <person name="Pangilinan J."/>
            <person name="Park H.-J."/>
            <person name="Ramirez L."/>
            <person name="Alfaro M."/>
            <person name="Sun H."/>
            <person name="Tritt A."/>
            <person name="Yoshinaga Y."/>
            <person name="Zwiers L.-H."/>
            <person name="Turgeon B."/>
            <person name="Goodwin S."/>
            <person name="Spatafora J."/>
            <person name="Crous P."/>
            <person name="Grigoriev I."/>
        </authorList>
    </citation>
    <scope>NUCLEOTIDE SEQUENCE</scope>
    <source>
        <strain evidence="1">CBS 473.64</strain>
    </source>
</reference>
<keyword evidence="2" id="KW-1185">Reference proteome</keyword>
<dbReference type="Proteomes" id="UP000799753">
    <property type="component" value="Unassembled WGS sequence"/>
</dbReference>
<gene>
    <name evidence="1" type="ORF">P280DRAFT_523416</name>
</gene>